<evidence type="ECO:0000256" key="1">
    <source>
        <dbReference type="SAM" id="SignalP"/>
    </source>
</evidence>
<dbReference type="RefSeq" id="WP_261520081.1">
    <property type="nucleotide sequence ID" value="NZ_JAODNW010000008.1"/>
</dbReference>
<dbReference type="Proteomes" id="UP001589755">
    <property type="component" value="Unassembled WGS sequence"/>
</dbReference>
<feature type="chain" id="PRO_5047380601" evidence="1">
    <location>
        <begin position="25"/>
        <end position="129"/>
    </location>
</feature>
<organism evidence="3 4">
    <name type="scientific">Chelativorans intermedius</name>
    <dbReference type="NCBI Taxonomy" id="515947"/>
    <lineage>
        <taxon>Bacteria</taxon>
        <taxon>Pseudomonadati</taxon>
        <taxon>Pseudomonadota</taxon>
        <taxon>Alphaproteobacteria</taxon>
        <taxon>Hyphomicrobiales</taxon>
        <taxon>Phyllobacteriaceae</taxon>
        <taxon>Chelativorans</taxon>
    </lineage>
</organism>
<sequence>MLNRKPIAAAAAILALALSGSALMAGAGSAGAPQARCEIRTATQGGMVALQGVVHAETALTGSYAFRVETVAGAGSSDIRQGGAFSAAPGKPAELGRVMLGGSGALYEATLEVETPTGRLTCTERAGAL</sequence>
<dbReference type="InterPro" id="IPR053722">
    <property type="entry name" value="Curli_assembly_CsgC/AgfC"/>
</dbReference>
<keyword evidence="4" id="KW-1185">Reference proteome</keyword>
<protein>
    <submittedName>
        <fullName evidence="3">Curli-like amyloid fiber formation chaperone CsgH</fullName>
    </submittedName>
</protein>
<feature type="signal peptide" evidence="1">
    <location>
        <begin position="1"/>
        <end position="24"/>
    </location>
</feature>
<accession>A0ABV6D370</accession>
<feature type="domain" description="CsgH-like" evidence="2">
    <location>
        <begin position="36"/>
        <end position="118"/>
    </location>
</feature>
<reference evidence="3 4" key="1">
    <citation type="submission" date="2024-09" db="EMBL/GenBank/DDBJ databases">
        <authorList>
            <person name="Sun Q."/>
            <person name="Mori K."/>
        </authorList>
    </citation>
    <scope>NUCLEOTIDE SEQUENCE [LARGE SCALE GENOMIC DNA]</scope>
    <source>
        <strain evidence="3 4">CCM 8543</strain>
    </source>
</reference>
<evidence type="ECO:0000259" key="2">
    <source>
        <dbReference type="Pfam" id="PF21112"/>
    </source>
</evidence>
<evidence type="ECO:0000313" key="3">
    <source>
        <dbReference type="EMBL" id="MFC0207095.1"/>
    </source>
</evidence>
<dbReference type="EMBL" id="JBHLXD010000002">
    <property type="protein sequence ID" value="MFC0207095.1"/>
    <property type="molecule type" value="Genomic_DNA"/>
</dbReference>
<gene>
    <name evidence="3" type="primary">csgH</name>
    <name evidence="3" type="ORF">ACFFJ2_01615</name>
</gene>
<dbReference type="Pfam" id="PF21112">
    <property type="entry name" value="CsgH"/>
    <property type="match status" value="1"/>
</dbReference>
<dbReference type="InterPro" id="IPR048632">
    <property type="entry name" value="CsgH-like"/>
</dbReference>
<comment type="caution">
    <text evidence="3">The sequence shown here is derived from an EMBL/GenBank/DDBJ whole genome shotgun (WGS) entry which is preliminary data.</text>
</comment>
<name>A0ABV6D370_9HYPH</name>
<proteinExistence type="predicted"/>
<evidence type="ECO:0000313" key="4">
    <source>
        <dbReference type="Proteomes" id="UP001589755"/>
    </source>
</evidence>
<dbReference type="InterPro" id="IPR047726">
    <property type="entry name" value="CsgH_dom"/>
</dbReference>
<keyword evidence="1" id="KW-0732">Signal</keyword>
<dbReference type="Gene3D" id="2.60.40.2420">
    <property type="match status" value="1"/>
</dbReference>
<dbReference type="NCBIfam" id="NF041112">
    <property type="entry name" value="chap_CsgH_alph"/>
    <property type="match status" value="1"/>
</dbReference>